<dbReference type="EMBL" id="JABCKI010000163">
    <property type="protein sequence ID" value="KAG5652089.1"/>
    <property type="molecule type" value="Genomic_DNA"/>
</dbReference>
<protein>
    <submittedName>
        <fullName evidence="1">Uncharacterized protein</fullName>
    </submittedName>
</protein>
<organism evidence="1 2">
    <name type="scientific">Sphagnurus paluster</name>
    <dbReference type="NCBI Taxonomy" id="117069"/>
    <lineage>
        <taxon>Eukaryota</taxon>
        <taxon>Fungi</taxon>
        <taxon>Dikarya</taxon>
        <taxon>Basidiomycota</taxon>
        <taxon>Agaricomycotina</taxon>
        <taxon>Agaricomycetes</taxon>
        <taxon>Agaricomycetidae</taxon>
        <taxon>Agaricales</taxon>
        <taxon>Tricholomatineae</taxon>
        <taxon>Lyophyllaceae</taxon>
        <taxon>Sphagnurus</taxon>
    </lineage>
</organism>
<name>A0A9P7GK39_9AGAR</name>
<dbReference type="AlphaFoldDB" id="A0A9P7GK39"/>
<accession>A0A9P7GK39</accession>
<reference evidence="1" key="2">
    <citation type="submission" date="2021-10" db="EMBL/GenBank/DDBJ databases">
        <title>Phylogenomics reveals ancestral predisposition of the termite-cultivated fungus Termitomyces towards a domesticated lifestyle.</title>
        <authorList>
            <person name="Auxier B."/>
            <person name="Grum-Grzhimaylo A."/>
            <person name="Cardenas M.E."/>
            <person name="Lodge J.D."/>
            <person name="Laessoe T."/>
            <person name="Pedersen O."/>
            <person name="Smith M.E."/>
            <person name="Kuyper T.W."/>
            <person name="Franco-Molano E.A."/>
            <person name="Baroni T.J."/>
            <person name="Aanen D.K."/>
        </authorList>
    </citation>
    <scope>NUCLEOTIDE SEQUENCE</scope>
    <source>
        <strain evidence="1">D49</strain>
    </source>
</reference>
<reference evidence="1" key="1">
    <citation type="submission" date="2021-02" db="EMBL/GenBank/DDBJ databases">
        <authorList>
            <person name="Nieuwenhuis M."/>
            <person name="Van De Peppel L.J.J."/>
        </authorList>
    </citation>
    <scope>NUCLEOTIDE SEQUENCE</scope>
    <source>
        <strain evidence="1">D49</strain>
    </source>
</reference>
<evidence type="ECO:0000313" key="2">
    <source>
        <dbReference type="Proteomes" id="UP000717328"/>
    </source>
</evidence>
<dbReference type="Proteomes" id="UP000717328">
    <property type="component" value="Unassembled WGS sequence"/>
</dbReference>
<comment type="caution">
    <text evidence="1">The sequence shown here is derived from an EMBL/GenBank/DDBJ whole genome shotgun (WGS) entry which is preliminary data.</text>
</comment>
<sequence>MTALNAKAAILFHRSAQLAGQWMPNMQTREFHSYTAAFQSINRLIETFRNTLPSLYHLDPKHPSTRTLLLVHALTDAATIKLHINFSYADSSSKQHCLAAARNMFTFGGLNIPDIGYINPIMGTLWVAACHVFIDEISRVRSLSNSWPPNTEGSDDELVDTLRSGIAALSAMSEESSFNKDQLTKIQEAFSTI</sequence>
<gene>
    <name evidence="1" type="ORF">H0H81_006352</name>
</gene>
<dbReference type="OrthoDB" id="2309723at2759"/>
<keyword evidence="2" id="KW-1185">Reference proteome</keyword>
<evidence type="ECO:0000313" key="1">
    <source>
        <dbReference type="EMBL" id="KAG5652089.1"/>
    </source>
</evidence>
<proteinExistence type="predicted"/>